<feature type="region of interest" description="Disordered" evidence="1">
    <location>
        <begin position="17"/>
        <end position="37"/>
    </location>
</feature>
<dbReference type="InterPro" id="IPR004252">
    <property type="entry name" value="Probable_transposase_24"/>
</dbReference>
<proteinExistence type="predicted"/>
<gene>
    <name evidence="2" type="ORF">ANE_LOCUS4784</name>
</gene>
<dbReference type="OrthoDB" id="1111946at2759"/>
<dbReference type="EMBL" id="CABITT030000002">
    <property type="protein sequence ID" value="VVA94339.1"/>
    <property type="molecule type" value="Genomic_DNA"/>
</dbReference>
<evidence type="ECO:0000313" key="3">
    <source>
        <dbReference type="Proteomes" id="UP000489600"/>
    </source>
</evidence>
<keyword evidence="3" id="KW-1185">Reference proteome</keyword>
<reference evidence="2" key="1">
    <citation type="submission" date="2019-07" db="EMBL/GenBank/DDBJ databases">
        <authorList>
            <person name="Dittberner H."/>
        </authorList>
    </citation>
    <scope>NUCLEOTIDE SEQUENCE [LARGE SCALE GENOMIC DNA]</scope>
</reference>
<organism evidence="2 3">
    <name type="scientific">Arabis nemorensis</name>
    <dbReference type="NCBI Taxonomy" id="586526"/>
    <lineage>
        <taxon>Eukaryota</taxon>
        <taxon>Viridiplantae</taxon>
        <taxon>Streptophyta</taxon>
        <taxon>Embryophyta</taxon>
        <taxon>Tracheophyta</taxon>
        <taxon>Spermatophyta</taxon>
        <taxon>Magnoliopsida</taxon>
        <taxon>eudicotyledons</taxon>
        <taxon>Gunneridae</taxon>
        <taxon>Pentapetalae</taxon>
        <taxon>rosids</taxon>
        <taxon>malvids</taxon>
        <taxon>Brassicales</taxon>
        <taxon>Brassicaceae</taxon>
        <taxon>Arabideae</taxon>
        <taxon>Arabis</taxon>
    </lineage>
</organism>
<sequence>MVYNFWHNITAARLRGMVSTAKGNNQRPRQKEGAEPSMLRVLRETHRRPDGTYADGRTEYIDQEIQRQLEQSAQRQAEEAPLGSETASGTGGSALTQPDEDELFWQLVEPSQSGRVFGVGGQQPIRERGESSTMAASRVTLERQVQVLEQQLATVIQQMNRYLPSDGSEPNISPHATHSRSYGFWNWSRRAKYGKW</sequence>
<protein>
    <submittedName>
        <fullName evidence="2">Uncharacterized protein</fullName>
    </submittedName>
</protein>
<feature type="compositionally biased region" description="Low complexity" evidence="1">
    <location>
        <begin position="82"/>
        <end position="96"/>
    </location>
</feature>
<dbReference type="AlphaFoldDB" id="A0A565B0C4"/>
<name>A0A565B0C4_9BRAS</name>
<accession>A0A565B0C4</accession>
<feature type="region of interest" description="Disordered" evidence="1">
    <location>
        <begin position="68"/>
        <end position="97"/>
    </location>
</feature>
<comment type="caution">
    <text evidence="2">The sequence shown here is derived from an EMBL/GenBank/DDBJ whole genome shotgun (WGS) entry which is preliminary data.</text>
</comment>
<evidence type="ECO:0000256" key="1">
    <source>
        <dbReference type="SAM" id="MobiDB-lite"/>
    </source>
</evidence>
<dbReference type="Proteomes" id="UP000489600">
    <property type="component" value="Unassembled WGS sequence"/>
</dbReference>
<dbReference type="Pfam" id="PF03004">
    <property type="entry name" value="Transposase_24"/>
    <property type="match status" value="1"/>
</dbReference>
<evidence type="ECO:0000313" key="2">
    <source>
        <dbReference type="EMBL" id="VVA94339.1"/>
    </source>
</evidence>